<dbReference type="RefSeq" id="WP_145374646.1">
    <property type="nucleotide sequence ID" value="NZ_CP036276.1"/>
</dbReference>
<feature type="transmembrane region" description="Helical" evidence="2">
    <location>
        <begin position="103"/>
        <end position="122"/>
    </location>
</feature>
<feature type="region of interest" description="Disordered" evidence="1">
    <location>
        <begin position="349"/>
        <end position="463"/>
    </location>
</feature>
<dbReference type="EMBL" id="CP036276">
    <property type="protein sequence ID" value="QDU42619.1"/>
    <property type="molecule type" value="Genomic_DNA"/>
</dbReference>
<protein>
    <submittedName>
        <fullName evidence="3">Uncharacterized protein</fullName>
    </submittedName>
</protein>
<gene>
    <name evidence="3" type="ORF">Mal52_10860</name>
</gene>
<feature type="compositionally biased region" description="Basic residues" evidence="1">
    <location>
        <begin position="409"/>
        <end position="423"/>
    </location>
</feature>
<feature type="region of interest" description="Disordered" evidence="1">
    <location>
        <begin position="1"/>
        <end position="31"/>
    </location>
</feature>
<keyword evidence="2" id="KW-0472">Membrane</keyword>
<feature type="compositionally biased region" description="Basic residues" evidence="1">
    <location>
        <begin position="443"/>
        <end position="457"/>
    </location>
</feature>
<feature type="transmembrane region" description="Helical" evidence="2">
    <location>
        <begin position="134"/>
        <end position="157"/>
    </location>
</feature>
<sequence length="463" mass="51988">MTGFAGSQHSDERRRRRLAVEQDGAQSKSFTTTREANKELDAIALVELAIQALIPRSIWPHIGVALVLAMLAFGSHAALDALPHNHIVDISQLRQVVDESQRVMAGLCLFVTMQICVVIRQVRGRSRNDFDGRYRLWNWVVVASGLACAAIFLNLHHLAGGIVAALLNRPDLVTSSITWQVPVLTIGGLLLLELGREMREHRPTCVLLYLSCLCYLVPLLASIKLFAGSLAMLPPLIAGMPIDLIAFSAANILLFTTMSLHARYVVHINPEPPTSAVRQFRLPLPRLRRPRLRRPRFLRLPKFLHWKLLTFKKPTLKLPKLKFPALKLPTFKLKFPTFKLKLPKLKLPKRKPREAAPAPVPPVATKAVQPAPKKKKASSRRTRTEPAHIEPPAPQSATTEAMAEQSPPRPKRRTPPKKAKTRASQRPIEDQIDEVTADELKGLSKKQKRELRKKRREAQRAAQ</sequence>
<dbReference type="AlphaFoldDB" id="A0A517ZJH2"/>
<evidence type="ECO:0000256" key="2">
    <source>
        <dbReference type="SAM" id="Phobius"/>
    </source>
</evidence>
<accession>A0A517ZJH2</accession>
<name>A0A517ZJH2_9PLAN</name>
<dbReference type="Proteomes" id="UP000319383">
    <property type="component" value="Chromosome"/>
</dbReference>
<organism evidence="3 4">
    <name type="scientific">Symmachiella dynata</name>
    <dbReference type="NCBI Taxonomy" id="2527995"/>
    <lineage>
        <taxon>Bacteria</taxon>
        <taxon>Pseudomonadati</taxon>
        <taxon>Planctomycetota</taxon>
        <taxon>Planctomycetia</taxon>
        <taxon>Planctomycetales</taxon>
        <taxon>Planctomycetaceae</taxon>
        <taxon>Symmachiella</taxon>
    </lineage>
</organism>
<dbReference type="KEGG" id="sdyn:Mal52_10860"/>
<keyword evidence="4" id="KW-1185">Reference proteome</keyword>
<feature type="transmembrane region" description="Helical" evidence="2">
    <location>
        <begin position="177"/>
        <end position="194"/>
    </location>
</feature>
<feature type="transmembrane region" description="Helical" evidence="2">
    <location>
        <begin position="206"/>
        <end position="227"/>
    </location>
</feature>
<keyword evidence="2" id="KW-1133">Transmembrane helix</keyword>
<feature type="transmembrane region" description="Helical" evidence="2">
    <location>
        <begin position="58"/>
        <end position="79"/>
    </location>
</feature>
<feature type="compositionally biased region" description="Basic residues" evidence="1">
    <location>
        <begin position="372"/>
        <end position="381"/>
    </location>
</feature>
<evidence type="ECO:0000256" key="1">
    <source>
        <dbReference type="SAM" id="MobiDB-lite"/>
    </source>
</evidence>
<feature type="transmembrane region" description="Helical" evidence="2">
    <location>
        <begin position="233"/>
        <end position="254"/>
    </location>
</feature>
<proteinExistence type="predicted"/>
<evidence type="ECO:0000313" key="3">
    <source>
        <dbReference type="EMBL" id="QDU42619.1"/>
    </source>
</evidence>
<keyword evidence="2" id="KW-0812">Transmembrane</keyword>
<evidence type="ECO:0000313" key="4">
    <source>
        <dbReference type="Proteomes" id="UP000319383"/>
    </source>
</evidence>
<reference evidence="3 4" key="1">
    <citation type="submission" date="2019-02" db="EMBL/GenBank/DDBJ databases">
        <title>Deep-cultivation of Planctomycetes and their phenomic and genomic characterization uncovers novel biology.</title>
        <authorList>
            <person name="Wiegand S."/>
            <person name="Jogler M."/>
            <person name="Boedeker C."/>
            <person name="Pinto D."/>
            <person name="Vollmers J."/>
            <person name="Rivas-Marin E."/>
            <person name="Kohn T."/>
            <person name="Peeters S.H."/>
            <person name="Heuer A."/>
            <person name="Rast P."/>
            <person name="Oberbeckmann S."/>
            <person name="Bunk B."/>
            <person name="Jeske O."/>
            <person name="Meyerdierks A."/>
            <person name="Storesund J.E."/>
            <person name="Kallscheuer N."/>
            <person name="Luecker S."/>
            <person name="Lage O.M."/>
            <person name="Pohl T."/>
            <person name="Merkel B.J."/>
            <person name="Hornburger P."/>
            <person name="Mueller R.-W."/>
            <person name="Bruemmer F."/>
            <person name="Labrenz M."/>
            <person name="Spormann A.M."/>
            <person name="Op den Camp H."/>
            <person name="Overmann J."/>
            <person name="Amann R."/>
            <person name="Jetten M.S.M."/>
            <person name="Mascher T."/>
            <person name="Medema M.H."/>
            <person name="Devos D.P."/>
            <person name="Kaster A.-K."/>
            <person name="Ovreas L."/>
            <person name="Rohde M."/>
            <person name="Galperin M.Y."/>
            <person name="Jogler C."/>
        </authorList>
    </citation>
    <scope>NUCLEOTIDE SEQUENCE [LARGE SCALE GENOMIC DNA]</scope>
    <source>
        <strain evidence="3 4">Mal52</strain>
    </source>
</reference>